<keyword evidence="1" id="KW-0472">Membrane</keyword>
<dbReference type="Proteomes" id="UP000603141">
    <property type="component" value="Unassembled WGS sequence"/>
</dbReference>
<feature type="transmembrane region" description="Helical" evidence="1">
    <location>
        <begin position="20"/>
        <end position="45"/>
    </location>
</feature>
<dbReference type="AlphaFoldDB" id="A0A934VUW4"/>
<dbReference type="Pfam" id="PF14316">
    <property type="entry name" value="DUF4381"/>
    <property type="match status" value="1"/>
</dbReference>
<keyword evidence="1" id="KW-1133">Transmembrane helix</keyword>
<comment type="caution">
    <text evidence="2">The sequence shown here is derived from an EMBL/GenBank/DDBJ whole genome shotgun (WGS) entry which is preliminary data.</text>
</comment>
<protein>
    <submittedName>
        <fullName evidence="2">DUF4381 domain-containing protein</fullName>
    </submittedName>
</protein>
<reference evidence="2" key="1">
    <citation type="submission" date="2021-01" db="EMBL/GenBank/DDBJ databases">
        <title>Modified the classification status of verrucomicrobia.</title>
        <authorList>
            <person name="Feng X."/>
        </authorList>
    </citation>
    <scope>NUCLEOTIDE SEQUENCE</scope>
    <source>
        <strain evidence="2">KCTC 22041</strain>
    </source>
</reference>
<sequence length="150" mass="17234">MSDRTTSLDRLHDIVEPPPVGWWPLAPGWLMLALVVLIIGIYFLLKKYRHWKSSAYRREAIRQIKISESANTIACILRRTALAIAPRTTLATVYNDQWVDWLAAQTSISVPPRVQKILGTDLYQRSIALSEVSILRDFAIEWIHTHRTPC</sequence>
<evidence type="ECO:0000256" key="1">
    <source>
        <dbReference type="SAM" id="Phobius"/>
    </source>
</evidence>
<evidence type="ECO:0000313" key="2">
    <source>
        <dbReference type="EMBL" id="MBK1880924.1"/>
    </source>
</evidence>
<evidence type="ECO:0000313" key="3">
    <source>
        <dbReference type="Proteomes" id="UP000603141"/>
    </source>
</evidence>
<keyword evidence="1" id="KW-0812">Transmembrane</keyword>
<name>A0A934VUW4_9BACT</name>
<dbReference type="InterPro" id="IPR025489">
    <property type="entry name" value="DUF4381"/>
</dbReference>
<dbReference type="RefSeq" id="WP_200266597.1">
    <property type="nucleotide sequence ID" value="NZ_JAENIJ010000001.1"/>
</dbReference>
<dbReference type="EMBL" id="JAENIJ010000001">
    <property type="protein sequence ID" value="MBK1880924.1"/>
    <property type="molecule type" value="Genomic_DNA"/>
</dbReference>
<proteinExistence type="predicted"/>
<organism evidence="2 3">
    <name type="scientific">Luteolibacter pohnpeiensis</name>
    <dbReference type="NCBI Taxonomy" id="454153"/>
    <lineage>
        <taxon>Bacteria</taxon>
        <taxon>Pseudomonadati</taxon>
        <taxon>Verrucomicrobiota</taxon>
        <taxon>Verrucomicrobiia</taxon>
        <taxon>Verrucomicrobiales</taxon>
        <taxon>Verrucomicrobiaceae</taxon>
        <taxon>Luteolibacter</taxon>
    </lineage>
</organism>
<accession>A0A934VUW4</accession>
<keyword evidence="3" id="KW-1185">Reference proteome</keyword>
<gene>
    <name evidence="2" type="ORF">JIN85_00775</name>
</gene>